<dbReference type="AlphaFoldDB" id="A0A9Q3L3D5"/>
<reference evidence="2" key="1">
    <citation type="submission" date="2021-03" db="EMBL/GenBank/DDBJ databases">
        <title>Draft genome sequence of rust myrtle Austropuccinia psidii MF-1, a brazilian biotype.</title>
        <authorList>
            <person name="Quecine M.C."/>
            <person name="Pachon D.M.R."/>
            <person name="Bonatelli M.L."/>
            <person name="Correr F.H."/>
            <person name="Franceschini L.M."/>
            <person name="Leite T.F."/>
            <person name="Margarido G.R.A."/>
            <person name="Almeida C.A."/>
            <person name="Ferrarezi J.A."/>
            <person name="Labate C.A."/>
        </authorList>
    </citation>
    <scope>NUCLEOTIDE SEQUENCE</scope>
    <source>
        <strain evidence="2">MF-1</strain>
    </source>
</reference>
<evidence type="ECO:0000256" key="1">
    <source>
        <dbReference type="SAM" id="MobiDB-lite"/>
    </source>
</evidence>
<evidence type="ECO:0000313" key="3">
    <source>
        <dbReference type="Proteomes" id="UP000765509"/>
    </source>
</evidence>
<comment type="caution">
    <text evidence="2">The sequence shown here is derived from an EMBL/GenBank/DDBJ whole genome shotgun (WGS) entry which is preliminary data.</text>
</comment>
<dbReference type="EMBL" id="AVOT02151751">
    <property type="protein sequence ID" value="MBW0593025.1"/>
    <property type="molecule type" value="Genomic_DNA"/>
</dbReference>
<proteinExistence type="predicted"/>
<protein>
    <submittedName>
        <fullName evidence="2">Uncharacterized protein</fullName>
    </submittedName>
</protein>
<accession>A0A9Q3L3D5</accession>
<sequence length="113" mass="13207">MGKLNTMKGIMGLDLSDTDNTRLGEEERNSYLNLSTYESRQRQAFKLNKNEKVNLNQENNEQESLVKSSIDADFKKQQYETNGKKGKKNLKEIHAQDFQDHCNLWLKLLEKLI</sequence>
<feature type="region of interest" description="Disordered" evidence="1">
    <location>
        <begin position="1"/>
        <end position="24"/>
    </location>
</feature>
<name>A0A9Q3L3D5_9BASI</name>
<evidence type="ECO:0000313" key="2">
    <source>
        <dbReference type="EMBL" id="MBW0593025.1"/>
    </source>
</evidence>
<gene>
    <name evidence="2" type="ORF">O181_132740</name>
</gene>
<dbReference type="Proteomes" id="UP000765509">
    <property type="component" value="Unassembled WGS sequence"/>
</dbReference>
<keyword evidence="3" id="KW-1185">Reference proteome</keyword>
<organism evidence="2 3">
    <name type="scientific">Austropuccinia psidii MF-1</name>
    <dbReference type="NCBI Taxonomy" id="1389203"/>
    <lineage>
        <taxon>Eukaryota</taxon>
        <taxon>Fungi</taxon>
        <taxon>Dikarya</taxon>
        <taxon>Basidiomycota</taxon>
        <taxon>Pucciniomycotina</taxon>
        <taxon>Pucciniomycetes</taxon>
        <taxon>Pucciniales</taxon>
        <taxon>Sphaerophragmiaceae</taxon>
        <taxon>Austropuccinia</taxon>
    </lineage>
</organism>